<evidence type="ECO:0000259" key="10">
    <source>
        <dbReference type="PROSITE" id="PS50262"/>
    </source>
</evidence>
<keyword evidence="7" id="KW-0675">Receptor</keyword>
<keyword evidence="5" id="KW-0297">G-protein coupled receptor</keyword>
<comment type="subcellular location">
    <subcellularLocation>
        <location evidence="1">Membrane</location>
        <topology evidence="1">Multi-pass membrane protein</topology>
    </subcellularLocation>
</comment>
<keyword evidence="3 9" id="KW-0812">Transmembrane</keyword>
<evidence type="ECO:0000256" key="5">
    <source>
        <dbReference type="ARBA" id="ARBA00023040"/>
    </source>
</evidence>
<keyword evidence="12" id="KW-1185">Reference proteome</keyword>
<dbReference type="Pfam" id="PF00001">
    <property type="entry name" value="7tm_1"/>
    <property type="match status" value="1"/>
</dbReference>
<feature type="transmembrane region" description="Helical" evidence="9">
    <location>
        <begin position="40"/>
        <end position="65"/>
    </location>
</feature>
<evidence type="ECO:0000256" key="6">
    <source>
        <dbReference type="ARBA" id="ARBA00023136"/>
    </source>
</evidence>
<dbReference type="Proteomes" id="UP001152888">
    <property type="component" value="Unassembled WGS sequence"/>
</dbReference>
<dbReference type="InterPro" id="IPR017452">
    <property type="entry name" value="GPCR_Rhodpsn_7TM"/>
</dbReference>
<reference evidence="11" key="1">
    <citation type="submission" date="2022-03" db="EMBL/GenBank/DDBJ databases">
        <authorList>
            <person name="Sayadi A."/>
        </authorList>
    </citation>
    <scope>NUCLEOTIDE SEQUENCE</scope>
</reference>
<evidence type="ECO:0000256" key="2">
    <source>
        <dbReference type="ARBA" id="ARBA00010663"/>
    </source>
</evidence>
<evidence type="ECO:0000256" key="9">
    <source>
        <dbReference type="SAM" id="Phobius"/>
    </source>
</evidence>
<evidence type="ECO:0000256" key="8">
    <source>
        <dbReference type="ARBA" id="ARBA00023224"/>
    </source>
</evidence>
<dbReference type="PANTHER" id="PTHR24238">
    <property type="entry name" value="G-PROTEIN COUPLED RECEPTOR"/>
    <property type="match status" value="1"/>
</dbReference>
<keyword evidence="4 9" id="KW-1133">Transmembrane helix</keyword>
<dbReference type="InterPro" id="IPR000276">
    <property type="entry name" value="GPCR_Rhodpsn"/>
</dbReference>
<name>A0A9P0KQQ8_ACAOB</name>
<feature type="domain" description="G-protein coupled receptors family 1 profile" evidence="10">
    <location>
        <begin position="18"/>
        <end position="81"/>
    </location>
</feature>
<proteinExistence type="inferred from homology"/>
<comment type="caution">
    <text evidence="11">The sequence shown here is derived from an EMBL/GenBank/DDBJ whole genome shotgun (WGS) entry which is preliminary data.</text>
</comment>
<dbReference type="EMBL" id="CAKOFQ010006865">
    <property type="protein sequence ID" value="CAH1977743.1"/>
    <property type="molecule type" value="Genomic_DNA"/>
</dbReference>
<dbReference type="PANTHER" id="PTHR24238:SF75">
    <property type="entry name" value="CHOLECYSTOKININ-LIKE RECEPTOR AT 17D1-RELATED"/>
    <property type="match status" value="1"/>
</dbReference>
<protein>
    <recommendedName>
        <fullName evidence="10">G-protein coupled receptors family 1 profile domain-containing protein</fullName>
    </recommendedName>
</protein>
<dbReference type="GO" id="GO:0005886">
    <property type="term" value="C:plasma membrane"/>
    <property type="evidence" value="ECO:0007669"/>
    <property type="project" value="TreeGrafter"/>
</dbReference>
<evidence type="ECO:0000313" key="12">
    <source>
        <dbReference type="Proteomes" id="UP001152888"/>
    </source>
</evidence>
<keyword evidence="6 9" id="KW-0472">Membrane</keyword>
<feature type="transmembrane region" description="Helical" evidence="9">
    <location>
        <begin position="6"/>
        <end position="28"/>
    </location>
</feature>
<dbReference type="Gene3D" id="1.20.1070.10">
    <property type="entry name" value="Rhodopsin 7-helix transmembrane proteins"/>
    <property type="match status" value="1"/>
</dbReference>
<evidence type="ECO:0000313" key="11">
    <source>
        <dbReference type="EMBL" id="CAH1977743.1"/>
    </source>
</evidence>
<keyword evidence="8" id="KW-0807">Transducer</keyword>
<accession>A0A9P0KQQ8</accession>
<dbReference type="OrthoDB" id="10037617at2759"/>
<dbReference type="AlphaFoldDB" id="A0A9P0KQQ8"/>
<dbReference type="SUPFAM" id="SSF81321">
    <property type="entry name" value="Family A G protein-coupled receptor-like"/>
    <property type="match status" value="1"/>
</dbReference>
<dbReference type="PROSITE" id="PS50262">
    <property type="entry name" value="G_PROTEIN_RECEP_F1_2"/>
    <property type="match status" value="1"/>
</dbReference>
<evidence type="ECO:0000256" key="3">
    <source>
        <dbReference type="ARBA" id="ARBA00022692"/>
    </source>
</evidence>
<gene>
    <name evidence="11" type="ORF">ACAOBT_LOCUS12862</name>
</gene>
<organism evidence="11 12">
    <name type="scientific">Acanthoscelides obtectus</name>
    <name type="common">Bean weevil</name>
    <name type="synonym">Bruchus obtectus</name>
    <dbReference type="NCBI Taxonomy" id="200917"/>
    <lineage>
        <taxon>Eukaryota</taxon>
        <taxon>Metazoa</taxon>
        <taxon>Ecdysozoa</taxon>
        <taxon>Arthropoda</taxon>
        <taxon>Hexapoda</taxon>
        <taxon>Insecta</taxon>
        <taxon>Pterygota</taxon>
        <taxon>Neoptera</taxon>
        <taxon>Endopterygota</taxon>
        <taxon>Coleoptera</taxon>
        <taxon>Polyphaga</taxon>
        <taxon>Cucujiformia</taxon>
        <taxon>Chrysomeloidea</taxon>
        <taxon>Chrysomelidae</taxon>
        <taxon>Bruchinae</taxon>
        <taxon>Bruchini</taxon>
        <taxon>Acanthoscelides</taxon>
    </lineage>
</organism>
<dbReference type="GO" id="GO:0008188">
    <property type="term" value="F:neuropeptide receptor activity"/>
    <property type="evidence" value="ECO:0007669"/>
    <property type="project" value="TreeGrafter"/>
</dbReference>
<evidence type="ECO:0000256" key="7">
    <source>
        <dbReference type="ARBA" id="ARBA00023170"/>
    </source>
</evidence>
<evidence type="ECO:0000256" key="1">
    <source>
        <dbReference type="ARBA" id="ARBA00004141"/>
    </source>
</evidence>
<comment type="similarity">
    <text evidence="2">Belongs to the G-protein coupled receptor 1 family.</text>
</comment>
<sequence>MTPSLIPFHFNAAFWTSLKLYCTFLFQVQNQRMRTVTNVFLLNLAISDLMLGVLCMPFTLTGALLRNFIFGEIMCKLLPFLQGNLERYGPKNYIGNNLVVNMDHNMESLVIAGNNCNILVKRNNGKLKIIGDCCKVSVNDGDGTIRYVGNGGEISIGMGVSKDLVTYTGKYGSIIESDLVEPAQNLVPIKKNAGYRARSRCQIIDISHGVVIRHVL</sequence>
<evidence type="ECO:0000256" key="4">
    <source>
        <dbReference type="ARBA" id="ARBA00022989"/>
    </source>
</evidence>